<evidence type="ECO:0000256" key="1">
    <source>
        <dbReference type="PROSITE-ProRule" id="PRU00285"/>
    </source>
</evidence>
<evidence type="ECO:0000313" key="5">
    <source>
        <dbReference type="Proteomes" id="UP000594220"/>
    </source>
</evidence>
<dbReference type="PANTHER" id="PTHR46907:SF1">
    <property type="entry name" value="HEAT SHOCK PROTEIN FAMILY B (SMALL) MEMBER 7"/>
    <property type="match status" value="1"/>
</dbReference>
<proteinExistence type="inferred from homology"/>
<accession>A0A7M4EUZ2</accession>
<dbReference type="GeneTree" id="ENSGT00390000010674"/>
<evidence type="ECO:0000256" key="2">
    <source>
        <dbReference type="RuleBase" id="RU003616"/>
    </source>
</evidence>
<reference evidence="4" key="2">
    <citation type="submission" date="2025-09" db="UniProtKB">
        <authorList>
            <consortium name="Ensembl"/>
        </authorList>
    </citation>
    <scope>IDENTIFICATION</scope>
</reference>
<comment type="similarity">
    <text evidence="1 2">Belongs to the small heat shock protein (HSP20) family.</text>
</comment>
<sequence length="199" mass="21561">MGGGDGPYRAWPAPPQHRTGLKPYTYLRYPRWGRAPFDRPHCSHDSPHLGASLHPLLHYTRPGKPQQLGHIAAALYSSGLHPCLPTTLCPGAPAGLRPLGLGSSMHAAGDCYQVTADVSQFEPQDIVVTTSNCQVVIRAEKVAEDGTVSNTFTHKCQLPEDIDPLSISCSLTDAGTLVITATRRAGWDLPPLYRSELQF</sequence>
<dbReference type="Gene3D" id="2.60.40.790">
    <property type="match status" value="1"/>
</dbReference>
<feature type="domain" description="SHSP" evidence="3">
    <location>
        <begin position="90"/>
        <end position="199"/>
    </location>
</feature>
<dbReference type="Ensembl" id="ENSCPRT00005018066.1">
    <property type="protein sequence ID" value="ENSCPRP00005015395.1"/>
    <property type="gene ID" value="ENSCPRG00005010793.1"/>
</dbReference>
<reference evidence="4" key="1">
    <citation type="submission" date="2025-08" db="UniProtKB">
        <authorList>
            <consortium name="Ensembl"/>
        </authorList>
    </citation>
    <scope>IDENTIFICATION</scope>
</reference>
<name>A0A7M4EUZ2_CROPO</name>
<evidence type="ECO:0000259" key="3">
    <source>
        <dbReference type="PROSITE" id="PS01031"/>
    </source>
</evidence>
<dbReference type="PROSITE" id="PS01031">
    <property type="entry name" value="SHSP"/>
    <property type="match status" value="1"/>
</dbReference>
<dbReference type="Proteomes" id="UP000594220">
    <property type="component" value="Unplaced"/>
</dbReference>
<dbReference type="AlphaFoldDB" id="A0A7M4EUZ2"/>
<protein>
    <recommendedName>
        <fullName evidence="3">SHSP domain-containing protein</fullName>
    </recommendedName>
</protein>
<dbReference type="InterPro" id="IPR002068">
    <property type="entry name" value="A-crystallin/Hsp20_dom"/>
</dbReference>
<dbReference type="InterPro" id="IPR008978">
    <property type="entry name" value="HSP20-like_chaperone"/>
</dbReference>
<evidence type="ECO:0000313" key="4">
    <source>
        <dbReference type="Ensembl" id="ENSCPRP00005015395.1"/>
    </source>
</evidence>
<dbReference type="PANTHER" id="PTHR46907">
    <property type="entry name" value="HEAT SHOCK PROTEIN BETA-7-RELATED"/>
    <property type="match status" value="1"/>
</dbReference>
<keyword evidence="5" id="KW-1185">Reference proteome</keyword>
<dbReference type="Pfam" id="PF00011">
    <property type="entry name" value="HSP20"/>
    <property type="match status" value="1"/>
</dbReference>
<organism evidence="4 5">
    <name type="scientific">Crocodylus porosus</name>
    <name type="common">Saltwater crocodile</name>
    <name type="synonym">Estuarine crocodile</name>
    <dbReference type="NCBI Taxonomy" id="8502"/>
    <lineage>
        <taxon>Eukaryota</taxon>
        <taxon>Metazoa</taxon>
        <taxon>Chordata</taxon>
        <taxon>Craniata</taxon>
        <taxon>Vertebrata</taxon>
        <taxon>Euteleostomi</taxon>
        <taxon>Archelosauria</taxon>
        <taxon>Archosauria</taxon>
        <taxon>Crocodylia</taxon>
        <taxon>Longirostres</taxon>
        <taxon>Crocodylidae</taxon>
        <taxon>Crocodylus</taxon>
    </lineage>
</organism>
<dbReference type="SUPFAM" id="SSF49764">
    <property type="entry name" value="HSP20-like chaperones"/>
    <property type="match status" value="1"/>
</dbReference>